<dbReference type="AlphaFoldDB" id="A0A9P7DBK7"/>
<evidence type="ECO:0000313" key="2">
    <source>
        <dbReference type="EMBL" id="KAG1787388.1"/>
    </source>
</evidence>
<dbReference type="GeneID" id="64605961"/>
<sequence>MPYISHHSQRLVNGMLLYNPAITIRDDCPYGFLCNNCWDDIKSNKTPPFSLANNLWIGEVPDELGMLTLPEHILVALSYPAAYIVELFPKKRGAVHWDAAGLNSGLHGNVSTYRLNTSSIAAMIEGKLLPPKPSILATTIGISIVGPNDFPERCLPPFLSVSRSHLHNALLFLKRENPLYSDIAISEDDIALYPTHGIPDVIMSSIRHLQDTAAVDSE</sequence>
<name>A0A9P7DBK7_9AGAM</name>
<gene>
    <name evidence="2" type="ORF">HD556DRAFT_983756</name>
</gene>
<dbReference type="RefSeq" id="XP_041154743.1">
    <property type="nucleotide sequence ID" value="XM_041312197.1"/>
</dbReference>
<comment type="caution">
    <text evidence="2">The sequence shown here is derived from an EMBL/GenBank/DDBJ whole genome shotgun (WGS) entry which is preliminary data.</text>
</comment>
<proteinExistence type="predicted"/>
<dbReference type="InterPro" id="IPR046700">
    <property type="entry name" value="DUF6570"/>
</dbReference>
<keyword evidence="3" id="KW-1185">Reference proteome</keyword>
<protein>
    <recommendedName>
        <fullName evidence="1">DUF6570 domain-containing protein</fullName>
    </recommendedName>
</protein>
<dbReference type="Pfam" id="PF20209">
    <property type="entry name" value="DUF6570"/>
    <property type="match status" value="1"/>
</dbReference>
<evidence type="ECO:0000259" key="1">
    <source>
        <dbReference type="Pfam" id="PF20209"/>
    </source>
</evidence>
<organism evidence="2 3">
    <name type="scientific">Suillus plorans</name>
    <dbReference type="NCBI Taxonomy" id="116603"/>
    <lineage>
        <taxon>Eukaryota</taxon>
        <taxon>Fungi</taxon>
        <taxon>Dikarya</taxon>
        <taxon>Basidiomycota</taxon>
        <taxon>Agaricomycotina</taxon>
        <taxon>Agaricomycetes</taxon>
        <taxon>Agaricomycetidae</taxon>
        <taxon>Boletales</taxon>
        <taxon>Suillineae</taxon>
        <taxon>Suillaceae</taxon>
        <taxon>Suillus</taxon>
    </lineage>
</organism>
<dbReference type="OrthoDB" id="3257061at2759"/>
<dbReference type="Proteomes" id="UP000719766">
    <property type="component" value="Unassembled WGS sequence"/>
</dbReference>
<dbReference type="EMBL" id="JABBWE010000080">
    <property type="protein sequence ID" value="KAG1787388.1"/>
    <property type="molecule type" value="Genomic_DNA"/>
</dbReference>
<accession>A0A9P7DBK7</accession>
<reference evidence="2" key="1">
    <citation type="journal article" date="2020" name="New Phytol.">
        <title>Comparative genomics reveals dynamic genome evolution in host specialist ectomycorrhizal fungi.</title>
        <authorList>
            <person name="Lofgren L.A."/>
            <person name="Nguyen N.H."/>
            <person name="Vilgalys R."/>
            <person name="Ruytinx J."/>
            <person name="Liao H.L."/>
            <person name="Branco S."/>
            <person name="Kuo A."/>
            <person name="LaButti K."/>
            <person name="Lipzen A."/>
            <person name="Andreopoulos W."/>
            <person name="Pangilinan J."/>
            <person name="Riley R."/>
            <person name="Hundley H."/>
            <person name="Na H."/>
            <person name="Barry K."/>
            <person name="Grigoriev I.V."/>
            <person name="Stajich J.E."/>
            <person name="Kennedy P.G."/>
        </authorList>
    </citation>
    <scope>NUCLEOTIDE SEQUENCE</scope>
    <source>
        <strain evidence="2">S12</strain>
    </source>
</reference>
<evidence type="ECO:0000313" key="3">
    <source>
        <dbReference type="Proteomes" id="UP000719766"/>
    </source>
</evidence>
<feature type="domain" description="DUF6570" evidence="1">
    <location>
        <begin position="44"/>
        <end position="190"/>
    </location>
</feature>